<accession>A0ACB8UIX8</accession>
<sequence length="422" mass="46659">MSRGTVRDASFQCFYYHNQAYKLTALTFWYGDGPEREVGVDVHDGKTQASSKLLVEISWEFVANAPAAEVATSPFDGHQPFQDVHQHFEAGTSDSGDVPLHQEKSSDKRDLYKDRATVLLTRFNKLTSDEWTIFERQDVRKPTFSVMHKSFTAQLGMAGEAIGLQQANRLGFRRIVNGTILASTSNAEDVTTAKDLCHFREPSVPPSQISLAEVGRRHPIDPRRFTVACTGSHSTTTDRGSVMRHILKTPSDSFVFVSTLVLIVVTSLVGRSSLLGDWKVRNVCPLAISCEKADYWPSDLSWSVLTTMSATCKFALGSTQRYTVEETSACNPNEIKLAWTVQIGQCVSAVDDIVFYEKMSLGCDDNSFEIGGRIHTPSYPAGKVAVRASGVDDEWETSTIQPTMLLPRSGGRQPAAMSGRRR</sequence>
<dbReference type="EMBL" id="MU274901">
    <property type="protein sequence ID" value="KAI0094065.1"/>
    <property type="molecule type" value="Genomic_DNA"/>
</dbReference>
<dbReference type="Proteomes" id="UP001055072">
    <property type="component" value="Unassembled WGS sequence"/>
</dbReference>
<gene>
    <name evidence="1" type="ORF">BDY19DRAFT_902731</name>
</gene>
<evidence type="ECO:0000313" key="1">
    <source>
        <dbReference type="EMBL" id="KAI0094065.1"/>
    </source>
</evidence>
<name>A0ACB8UIX8_9APHY</name>
<proteinExistence type="predicted"/>
<keyword evidence="2" id="KW-1185">Reference proteome</keyword>
<organism evidence="1 2">
    <name type="scientific">Irpex rosettiformis</name>
    <dbReference type="NCBI Taxonomy" id="378272"/>
    <lineage>
        <taxon>Eukaryota</taxon>
        <taxon>Fungi</taxon>
        <taxon>Dikarya</taxon>
        <taxon>Basidiomycota</taxon>
        <taxon>Agaricomycotina</taxon>
        <taxon>Agaricomycetes</taxon>
        <taxon>Polyporales</taxon>
        <taxon>Irpicaceae</taxon>
        <taxon>Irpex</taxon>
    </lineage>
</organism>
<comment type="caution">
    <text evidence="1">The sequence shown here is derived from an EMBL/GenBank/DDBJ whole genome shotgun (WGS) entry which is preliminary data.</text>
</comment>
<evidence type="ECO:0000313" key="2">
    <source>
        <dbReference type="Proteomes" id="UP001055072"/>
    </source>
</evidence>
<protein>
    <submittedName>
        <fullName evidence="1">Uncharacterized protein</fullName>
    </submittedName>
</protein>
<reference evidence="1" key="1">
    <citation type="journal article" date="2021" name="Environ. Microbiol.">
        <title>Gene family expansions and transcriptome signatures uncover fungal adaptations to wood decay.</title>
        <authorList>
            <person name="Hage H."/>
            <person name="Miyauchi S."/>
            <person name="Viragh M."/>
            <person name="Drula E."/>
            <person name="Min B."/>
            <person name="Chaduli D."/>
            <person name="Navarro D."/>
            <person name="Favel A."/>
            <person name="Norest M."/>
            <person name="Lesage-Meessen L."/>
            <person name="Balint B."/>
            <person name="Merenyi Z."/>
            <person name="de Eugenio L."/>
            <person name="Morin E."/>
            <person name="Martinez A.T."/>
            <person name="Baldrian P."/>
            <person name="Stursova M."/>
            <person name="Martinez M.J."/>
            <person name="Novotny C."/>
            <person name="Magnuson J.K."/>
            <person name="Spatafora J.W."/>
            <person name="Maurice S."/>
            <person name="Pangilinan J."/>
            <person name="Andreopoulos W."/>
            <person name="LaButti K."/>
            <person name="Hundley H."/>
            <person name="Na H."/>
            <person name="Kuo A."/>
            <person name="Barry K."/>
            <person name="Lipzen A."/>
            <person name="Henrissat B."/>
            <person name="Riley R."/>
            <person name="Ahrendt S."/>
            <person name="Nagy L.G."/>
            <person name="Grigoriev I.V."/>
            <person name="Martin F."/>
            <person name="Rosso M.N."/>
        </authorList>
    </citation>
    <scope>NUCLEOTIDE SEQUENCE</scope>
    <source>
        <strain evidence="1">CBS 384.51</strain>
    </source>
</reference>